<accession>A0A2A9MG23</accession>
<evidence type="ECO:0000313" key="3">
    <source>
        <dbReference type="EMBL" id="PFH34547.1"/>
    </source>
</evidence>
<evidence type="ECO:0008006" key="5">
    <source>
        <dbReference type="Google" id="ProtNLM"/>
    </source>
</evidence>
<evidence type="ECO:0000313" key="4">
    <source>
        <dbReference type="Proteomes" id="UP000224006"/>
    </source>
</evidence>
<feature type="region of interest" description="Disordered" evidence="1">
    <location>
        <begin position="336"/>
        <end position="359"/>
    </location>
</feature>
<evidence type="ECO:0000256" key="2">
    <source>
        <dbReference type="SAM" id="Phobius"/>
    </source>
</evidence>
<dbReference type="AlphaFoldDB" id="A0A2A9MG23"/>
<dbReference type="Proteomes" id="UP000224006">
    <property type="component" value="Chromosome VI"/>
</dbReference>
<dbReference type="GeneID" id="40311506"/>
<gene>
    <name evidence="3" type="ORF">BESB_065800</name>
</gene>
<name>A0A2A9MG23_BESBE</name>
<protein>
    <recommendedName>
        <fullName evidence="5">Transmembrane protein</fullName>
    </recommendedName>
</protein>
<dbReference type="OrthoDB" id="333761at2759"/>
<keyword evidence="2" id="KW-1133">Transmembrane helix</keyword>
<dbReference type="RefSeq" id="XP_029218556.1">
    <property type="nucleotide sequence ID" value="XM_029364973.1"/>
</dbReference>
<dbReference type="KEGG" id="bbes:BESB_065800"/>
<organism evidence="3 4">
    <name type="scientific">Besnoitia besnoiti</name>
    <name type="common">Apicomplexan protozoan</name>
    <dbReference type="NCBI Taxonomy" id="94643"/>
    <lineage>
        <taxon>Eukaryota</taxon>
        <taxon>Sar</taxon>
        <taxon>Alveolata</taxon>
        <taxon>Apicomplexa</taxon>
        <taxon>Conoidasida</taxon>
        <taxon>Coccidia</taxon>
        <taxon>Eucoccidiorida</taxon>
        <taxon>Eimeriorina</taxon>
        <taxon>Sarcocystidae</taxon>
        <taxon>Besnoitia</taxon>
    </lineage>
</organism>
<feature type="transmembrane region" description="Helical" evidence="2">
    <location>
        <begin position="307"/>
        <end position="326"/>
    </location>
</feature>
<sequence>MESRCGLTRRRPCLSFSLAAKATGYVAAEPLRGDSAHPRVSVCRHPEDCRLSAERPLSSPSSGLPSLRASCSAPHPRLRAACILALLTALLTSPVARGAASANRAETSPSGQSRHPFLDEAREFEADAEWKPRGRAPLSVADVAEAAIQTLDRLTADLKHSPLAHDIDQDEEEKLDRVDTRLSEGDQMLKHIGCFRLAERHLAENRATYKDLLEKFSPQKGMRQDEMLRLMFHGAWVACYQTFETPDDVQRLTRGHLSPQEQLAALYRGPTTPLRFSKKQHSFAEQSIRKFATESPSSRVAINGVRGYVYAVVIVILLFLACMFVYRKWMKKRKCSVGNDRGRGRKTAPADQRSGSKTH</sequence>
<reference evidence="3 4" key="1">
    <citation type="submission" date="2017-09" db="EMBL/GenBank/DDBJ databases">
        <title>Genome sequencing of Besnoitia besnoiti strain Bb-Ger1.</title>
        <authorList>
            <person name="Schares G."/>
            <person name="Venepally P."/>
            <person name="Lorenzi H.A."/>
        </authorList>
    </citation>
    <scope>NUCLEOTIDE SEQUENCE [LARGE SCALE GENOMIC DNA]</scope>
    <source>
        <strain evidence="3 4">Bb-Ger1</strain>
    </source>
</reference>
<comment type="caution">
    <text evidence="3">The sequence shown here is derived from an EMBL/GenBank/DDBJ whole genome shotgun (WGS) entry which is preliminary data.</text>
</comment>
<proteinExistence type="predicted"/>
<dbReference type="VEuPathDB" id="ToxoDB:BESB_065800"/>
<keyword evidence="2" id="KW-0812">Transmembrane</keyword>
<keyword evidence="2" id="KW-0472">Membrane</keyword>
<evidence type="ECO:0000256" key="1">
    <source>
        <dbReference type="SAM" id="MobiDB-lite"/>
    </source>
</evidence>
<keyword evidence="4" id="KW-1185">Reference proteome</keyword>
<dbReference type="EMBL" id="NWUJ01000006">
    <property type="protein sequence ID" value="PFH34547.1"/>
    <property type="molecule type" value="Genomic_DNA"/>
</dbReference>